<dbReference type="EMBL" id="LJUO01000169">
    <property type="protein sequence ID" value="KPK68418.1"/>
    <property type="molecule type" value="Genomic_DNA"/>
</dbReference>
<accession>A0A0S8G749</accession>
<dbReference type="Proteomes" id="UP000051096">
    <property type="component" value="Unassembled WGS sequence"/>
</dbReference>
<dbReference type="InterPro" id="IPR029058">
    <property type="entry name" value="AB_hydrolase_fold"/>
</dbReference>
<gene>
    <name evidence="2" type="ORF">AMJ87_11965</name>
</gene>
<reference evidence="2 3" key="1">
    <citation type="journal article" date="2015" name="Microbiome">
        <title>Genomic resolution of linkages in carbon, nitrogen, and sulfur cycling among widespread estuary sediment bacteria.</title>
        <authorList>
            <person name="Baker B.J."/>
            <person name="Lazar C.S."/>
            <person name="Teske A.P."/>
            <person name="Dick G.J."/>
        </authorList>
    </citation>
    <scope>NUCLEOTIDE SEQUENCE [LARGE SCALE GENOMIC DNA]</scope>
    <source>
        <strain evidence="2">SM23_60</strain>
    </source>
</reference>
<organism evidence="2 3">
    <name type="scientific">candidate division WOR_3 bacterium SM23_60</name>
    <dbReference type="NCBI Taxonomy" id="1703780"/>
    <lineage>
        <taxon>Bacteria</taxon>
        <taxon>Bacteria division WOR-3</taxon>
    </lineage>
</organism>
<sequence>MKKLLFILPMLLVLHCGAPGVEHIITQKGGVFEFDGMRLEFPEMSVVESTAIEIEIQSTNRKTYEHGFKRLGTAFTVLPHNVFFDEPALFSMPVENANTVLAAQIGNGFVPLANAAVDGGRVTARIWHGGTYELVEIPQRYGIIGHTDGERALLIVTDVYVSDYVKNLAQTLKSGGYPYPVWTFVFPGARSIRDNAQFLAQELHKLHEHYGNFRLDIVSFGIGGLVTHCYVSDTALYQRDFSSAIITVGTPFFGSAFADMKNSRKASSPYRVFYIDGLGTHANDILPESELIAWVSTQKGIIRGYYFDDIEENKNFASLSGRYRFDGEFAEESDGDGLVSVPATMLTPIEPVPFHFDHIALFENMSIHAAIRDFVQLYRSFTWPVLFSKVWNGKESLSTIPETWEKEARLIYHRPADFDALVEFNRNMLNSAPENAILITNGDNDTYPAWFLQNKGVRTDVIIVNRSLLNLPDYALFLQEHGLPLSMTRAELDAVKHDYNEETKEFVSKSDKLIKRLLKQKVRPVVFATTVYEPQKFGYPLKLSGMVYEIGEGEIDVEQTKEFLYTSLVDDVVSSVVIDSLTEHIQNIVANYAASSFKLAEALEKQEKYADALEALKFARRFGDTPLFYLREATMYTELTRFDLADSTLEALLKMQNVDVKLKKQIARTYHDMDMNRKAIKLLA</sequence>
<proteinExistence type="predicted"/>
<dbReference type="Gene3D" id="1.25.40.10">
    <property type="entry name" value="Tetratricopeptide repeat domain"/>
    <property type="match status" value="1"/>
</dbReference>
<feature type="signal peptide" evidence="1">
    <location>
        <begin position="1"/>
        <end position="18"/>
    </location>
</feature>
<evidence type="ECO:0000256" key="1">
    <source>
        <dbReference type="SAM" id="SignalP"/>
    </source>
</evidence>
<protein>
    <recommendedName>
        <fullName evidence="4">Alpha/beta hydrolase</fullName>
    </recommendedName>
</protein>
<feature type="non-terminal residue" evidence="2">
    <location>
        <position position="684"/>
    </location>
</feature>
<keyword evidence="1" id="KW-0732">Signal</keyword>
<evidence type="ECO:0008006" key="4">
    <source>
        <dbReference type="Google" id="ProtNLM"/>
    </source>
</evidence>
<dbReference type="SUPFAM" id="SSF48452">
    <property type="entry name" value="TPR-like"/>
    <property type="match status" value="1"/>
</dbReference>
<evidence type="ECO:0000313" key="2">
    <source>
        <dbReference type="EMBL" id="KPK68418.1"/>
    </source>
</evidence>
<feature type="chain" id="PRO_5006646757" description="Alpha/beta hydrolase" evidence="1">
    <location>
        <begin position="19"/>
        <end position="684"/>
    </location>
</feature>
<dbReference type="Gene3D" id="3.40.50.1820">
    <property type="entry name" value="alpha/beta hydrolase"/>
    <property type="match status" value="1"/>
</dbReference>
<name>A0A0S8G749_UNCW3</name>
<dbReference type="InterPro" id="IPR011990">
    <property type="entry name" value="TPR-like_helical_dom_sf"/>
</dbReference>
<dbReference type="SUPFAM" id="SSF53474">
    <property type="entry name" value="alpha/beta-Hydrolases"/>
    <property type="match status" value="1"/>
</dbReference>
<evidence type="ECO:0000313" key="3">
    <source>
        <dbReference type="Proteomes" id="UP000051096"/>
    </source>
</evidence>
<dbReference type="AlphaFoldDB" id="A0A0S8G749"/>
<comment type="caution">
    <text evidence="2">The sequence shown here is derived from an EMBL/GenBank/DDBJ whole genome shotgun (WGS) entry which is preliminary data.</text>
</comment>